<dbReference type="GO" id="GO:0000036">
    <property type="term" value="F:acyl carrier activity"/>
    <property type="evidence" value="ECO:0007669"/>
    <property type="project" value="TreeGrafter"/>
</dbReference>
<dbReference type="InterPro" id="IPR003231">
    <property type="entry name" value="ACP"/>
</dbReference>
<dbReference type="STRING" id="889378.Spiaf_2287"/>
<keyword evidence="1" id="KW-0596">Phosphopantetheine</keyword>
<feature type="domain" description="Carrier" evidence="3">
    <location>
        <begin position="4"/>
        <end position="81"/>
    </location>
</feature>
<dbReference type="InterPro" id="IPR036736">
    <property type="entry name" value="ACP-like_sf"/>
</dbReference>
<gene>
    <name evidence="4" type="ordered locus">Spiaf_2287</name>
</gene>
<dbReference type="PATRIC" id="fig|889378.3.peg.2259"/>
<dbReference type="KEGG" id="sfc:Spiaf_2287"/>
<keyword evidence="2" id="KW-0597">Phosphoprotein</keyword>
<evidence type="ECO:0000313" key="5">
    <source>
        <dbReference type="Proteomes" id="UP000007383"/>
    </source>
</evidence>
<dbReference type="GO" id="GO:0016020">
    <property type="term" value="C:membrane"/>
    <property type="evidence" value="ECO:0007669"/>
    <property type="project" value="GOC"/>
</dbReference>
<dbReference type="GO" id="GO:0000035">
    <property type="term" value="F:acyl binding"/>
    <property type="evidence" value="ECO:0007669"/>
    <property type="project" value="TreeGrafter"/>
</dbReference>
<evidence type="ECO:0000313" key="4">
    <source>
        <dbReference type="EMBL" id="AFG38320.1"/>
    </source>
</evidence>
<dbReference type="PANTHER" id="PTHR20863:SF76">
    <property type="entry name" value="CARRIER DOMAIN-CONTAINING PROTEIN"/>
    <property type="match status" value="1"/>
</dbReference>
<keyword evidence="5" id="KW-1185">Reference proteome</keyword>
<dbReference type="PROSITE" id="PS50075">
    <property type="entry name" value="CARRIER"/>
    <property type="match status" value="1"/>
</dbReference>
<dbReference type="RefSeq" id="WP_014456302.1">
    <property type="nucleotide sequence ID" value="NC_017098.1"/>
</dbReference>
<dbReference type="HOGENOM" id="CLU_108696_5_5_12"/>
<evidence type="ECO:0000259" key="3">
    <source>
        <dbReference type="PROSITE" id="PS50075"/>
    </source>
</evidence>
<reference evidence="5" key="1">
    <citation type="journal article" date="2013" name="Stand. Genomic Sci.">
        <title>Complete genome sequence of the halophilic bacterium Spirochaeta africana type strain (Z-7692(T)) from the alkaline Lake Magadi in the East African Rift.</title>
        <authorList>
            <person name="Liolos K."/>
            <person name="Abt B."/>
            <person name="Scheuner C."/>
            <person name="Teshima H."/>
            <person name="Held B."/>
            <person name="Lapidus A."/>
            <person name="Nolan M."/>
            <person name="Lucas S."/>
            <person name="Deshpande S."/>
            <person name="Cheng J.F."/>
            <person name="Tapia R."/>
            <person name="Goodwin L.A."/>
            <person name="Pitluck S."/>
            <person name="Pagani I."/>
            <person name="Ivanova N."/>
            <person name="Mavromatis K."/>
            <person name="Mikhailova N."/>
            <person name="Huntemann M."/>
            <person name="Pati A."/>
            <person name="Chen A."/>
            <person name="Palaniappan K."/>
            <person name="Land M."/>
            <person name="Rohde M."/>
            <person name="Tindall B.J."/>
            <person name="Detter J.C."/>
            <person name="Goker M."/>
            <person name="Bristow J."/>
            <person name="Eisen J.A."/>
            <person name="Markowitz V."/>
            <person name="Hugenholtz P."/>
            <person name="Woyke T."/>
            <person name="Klenk H.P."/>
            <person name="Kyrpides N.C."/>
        </authorList>
    </citation>
    <scope>NUCLEOTIDE SEQUENCE</scope>
    <source>
        <strain evidence="5">ATCC 700263 / DSM 8902 / Z-7692</strain>
    </source>
</reference>
<dbReference type="OrthoDB" id="771003at2"/>
<dbReference type="GO" id="GO:0005829">
    <property type="term" value="C:cytosol"/>
    <property type="evidence" value="ECO:0007669"/>
    <property type="project" value="TreeGrafter"/>
</dbReference>
<dbReference type="EMBL" id="CP003282">
    <property type="protein sequence ID" value="AFG38320.1"/>
    <property type="molecule type" value="Genomic_DNA"/>
</dbReference>
<organism evidence="4 5">
    <name type="scientific">Spirochaeta africana (strain ATCC 700263 / DSM 8902 / Z-7692)</name>
    <dbReference type="NCBI Taxonomy" id="889378"/>
    <lineage>
        <taxon>Bacteria</taxon>
        <taxon>Pseudomonadati</taxon>
        <taxon>Spirochaetota</taxon>
        <taxon>Spirochaetia</taxon>
        <taxon>Spirochaetales</taxon>
        <taxon>Spirochaetaceae</taxon>
        <taxon>Spirochaeta</taxon>
    </lineage>
</organism>
<dbReference type="Proteomes" id="UP000007383">
    <property type="component" value="Chromosome"/>
</dbReference>
<dbReference type="Pfam" id="PF00550">
    <property type="entry name" value="PP-binding"/>
    <property type="match status" value="1"/>
</dbReference>
<protein>
    <submittedName>
        <fullName evidence="4">Acyl carrier protein</fullName>
    </submittedName>
</protein>
<dbReference type="GO" id="GO:0009245">
    <property type="term" value="P:lipid A biosynthetic process"/>
    <property type="evidence" value="ECO:0007669"/>
    <property type="project" value="TreeGrafter"/>
</dbReference>
<sequence>MSKQEVFDKVVAIIGPFAKDEEALKGATEETNILTDLKVNSARLVDIILDFEDQFDIAIDDDAADQIQTLGDAVNKILEIKG</sequence>
<name>H9ULC7_SPIAZ</name>
<dbReference type="Gene3D" id="1.10.1200.10">
    <property type="entry name" value="ACP-like"/>
    <property type="match status" value="1"/>
</dbReference>
<evidence type="ECO:0000256" key="2">
    <source>
        <dbReference type="ARBA" id="ARBA00022553"/>
    </source>
</evidence>
<proteinExistence type="predicted"/>
<dbReference type="eggNOG" id="COG0236">
    <property type="taxonomic scope" value="Bacteria"/>
</dbReference>
<evidence type="ECO:0000256" key="1">
    <source>
        <dbReference type="ARBA" id="ARBA00022450"/>
    </source>
</evidence>
<dbReference type="InterPro" id="IPR009081">
    <property type="entry name" value="PP-bd_ACP"/>
</dbReference>
<dbReference type="AlphaFoldDB" id="H9ULC7"/>
<dbReference type="SUPFAM" id="SSF47336">
    <property type="entry name" value="ACP-like"/>
    <property type="match status" value="1"/>
</dbReference>
<dbReference type="PANTHER" id="PTHR20863">
    <property type="entry name" value="ACYL CARRIER PROTEIN"/>
    <property type="match status" value="1"/>
</dbReference>
<accession>H9ULC7</accession>